<dbReference type="eggNOG" id="arCOG00485">
    <property type="taxonomic scope" value="Archaea"/>
</dbReference>
<dbReference type="PANTHER" id="PTHR37940:SF1">
    <property type="entry name" value="LYSINE--TRNA LIGASE"/>
    <property type="match status" value="1"/>
</dbReference>
<proteinExistence type="inferred from homology"/>
<dbReference type="PANTHER" id="PTHR37940">
    <property type="entry name" value="LYSINE--TRNA LIGASE"/>
    <property type="match status" value="1"/>
</dbReference>
<evidence type="ECO:0000256" key="6">
    <source>
        <dbReference type="ARBA" id="ARBA00022840"/>
    </source>
</evidence>
<dbReference type="SUPFAM" id="SSF52374">
    <property type="entry name" value="Nucleotidylyl transferase"/>
    <property type="match status" value="1"/>
</dbReference>
<dbReference type="EMBL" id="CP003321">
    <property type="protein sequence ID" value="AFL66623.1"/>
    <property type="molecule type" value="Genomic_DNA"/>
</dbReference>
<dbReference type="GO" id="GO:0000049">
    <property type="term" value="F:tRNA binding"/>
    <property type="evidence" value="ECO:0007669"/>
    <property type="project" value="InterPro"/>
</dbReference>
<evidence type="ECO:0000313" key="11">
    <source>
        <dbReference type="EMBL" id="AFL66623.1"/>
    </source>
</evidence>
<comment type="catalytic activity">
    <reaction evidence="9 10">
        <text>tRNA(Lys) + L-lysine + ATP = L-lysyl-tRNA(Lys) + AMP + diphosphate</text>
        <dbReference type="Rhea" id="RHEA:20792"/>
        <dbReference type="Rhea" id="RHEA-COMP:9696"/>
        <dbReference type="Rhea" id="RHEA-COMP:9697"/>
        <dbReference type="ChEBI" id="CHEBI:30616"/>
        <dbReference type="ChEBI" id="CHEBI:32551"/>
        <dbReference type="ChEBI" id="CHEBI:33019"/>
        <dbReference type="ChEBI" id="CHEBI:78442"/>
        <dbReference type="ChEBI" id="CHEBI:78529"/>
        <dbReference type="ChEBI" id="CHEBI:456215"/>
        <dbReference type="EC" id="6.1.1.6"/>
    </reaction>
</comment>
<dbReference type="GO" id="GO:0004824">
    <property type="term" value="F:lysine-tRNA ligase activity"/>
    <property type="evidence" value="ECO:0007669"/>
    <property type="project" value="UniProtKB-UniRule"/>
</dbReference>
<dbReference type="RefSeq" id="WP_014767524.1">
    <property type="nucleotide sequence ID" value="NC_018001.1"/>
</dbReference>
<comment type="subcellular location">
    <subcellularLocation>
        <location evidence="1 10">Cytoplasm</location>
    </subcellularLocation>
</comment>
<dbReference type="GO" id="GO:0005737">
    <property type="term" value="C:cytoplasm"/>
    <property type="evidence" value="ECO:0007669"/>
    <property type="project" value="UniProtKB-SubCell"/>
</dbReference>
<reference evidence="11 12" key="1">
    <citation type="journal article" date="2012" name="J. Bacteriol.">
        <title>Complete Genome Sequence of Desulfurococcus fermentans, a Hyperthermophilic Cellulolytic Crenarchaeon Isolated from a Freshwater Hot Spring in Kamchatka, Russia.</title>
        <authorList>
            <person name="Susanti D."/>
            <person name="Johnson E.F."/>
            <person name="Rodriguez J.R."/>
            <person name="Anderson I."/>
            <person name="Perevalova A.A."/>
            <person name="Kyrpides N."/>
            <person name="Lucas S."/>
            <person name="Han J."/>
            <person name="Lapidus A."/>
            <person name="Cheng J.F."/>
            <person name="Goodwin L."/>
            <person name="Pitluck S."/>
            <person name="Mavrommatis K."/>
            <person name="Peters L."/>
            <person name="Land M.L."/>
            <person name="Hauser L."/>
            <person name="Gopalan V."/>
            <person name="Chan P.P."/>
            <person name="Lowe T.M."/>
            <person name="Atomi H."/>
            <person name="Bonch-Osmolovskaya E.A."/>
            <person name="Woyke T."/>
            <person name="Mukhopadhyay B."/>
        </authorList>
    </citation>
    <scope>NUCLEOTIDE SEQUENCE [LARGE SCALE GENOMIC DNA]</scope>
    <source>
        <strain evidence="11 12">DSM 16532</strain>
    </source>
</reference>
<dbReference type="GO" id="GO:0005524">
    <property type="term" value="F:ATP binding"/>
    <property type="evidence" value="ECO:0007669"/>
    <property type="project" value="UniProtKB-UniRule"/>
</dbReference>
<dbReference type="GO" id="GO:0006430">
    <property type="term" value="P:lysyl-tRNA aminoacylation"/>
    <property type="evidence" value="ECO:0007669"/>
    <property type="project" value="UniProtKB-UniRule"/>
</dbReference>
<gene>
    <name evidence="10" type="primary">lysS</name>
    <name evidence="11" type="ORF">Desfe_0724</name>
</gene>
<dbReference type="Gene3D" id="1.10.10.350">
    <property type="match status" value="1"/>
</dbReference>
<keyword evidence="5 10" id="KW-0547">Nucleotide-binding</keyword>
<evidence type="ECO:0000313" key="12">
    <source>
        <dbReference type="Proteomes" id="UP000006175"/>
    </source>
</evidence>
<dbReference type="EC" id="6.1.1.6" evidence="10"/>
<dbReference type="InterPro" id="IPR020751">
    <property type="entry name" value="aa-tRNA-synth_I_codon-bd_sub2"/>
</dbReference>
<keyword evidence="6 10" id="KW-0067">ATP-binding</keyword>
<evidence type="ECO:0000256" key="2">
    <source>
        <dbReference type="ARBA" id="ARBA00005594"/>
    </source>
</evidence>
<dbReference type="Gene3D" id="1.10.10.770">
    <property type="match status" value="1"/>
</dbReference>
<evidence type="ECO:0000256" key="4">
    <source>
        <dbReference type="ARBA" id="ARBA00022598"/>
    </source>
</evidence>
<dbReference type="InterPro" id="IPR002904">
    <property type="entry name" value="Lys-tRNA-ligase"/>
</dbReference>
<keyword evidence="8 10" id="KW-0030">Aminoacyl-tRNA synthetase</keyword>
<evidence type="ECO:0000256" key="10">
    <source>
        <dbReference type="HAMAP-Rule" id="MF_00177"/>
    </source>
</evidence>
<name>I3XRP9_DESAM</name>
<keyword evidence="3 10" id="KW-0963">Cytoplasm</keyword>
<dbReference type="NCBIfam" id="TIGR00467">
    <property type="entry name" value="lysS_arch"/>
    <property type="match status" value="1"/>
</dbReference>
<dbReference type="HOGENOM" id="CLU_025562_1_0_2"/>
<feature type="short sequence motif" description="'HIGH' region" evidence="10">
    <location>
        <begin position="33"/>
        <end position="41"/>
    </location>
</feature>
<dbReference type="GeneID" id="13061097"/>
<comment type="caution">
    <text evidence="10">Lacks conserved residue(s) required for the propagation of feature annotation.</text>
</comment>
<protein>
    <recommendedName>
        <fullName evidence="10">Lysine--tRNA ligase</fullName>
        <ecNumber evidence="10">6.1.1.6</ecNumber>
    </recommendedName>
    <alternativeName>
        <fullName evidence="10">Lysyl-tRNA synthetase</fullName>
        <shortName evidence="10">LysRS</shortName>
    </alternativeName>
</protein>
<dbReference type="AlphaFoldDB" id="I3XRP9"/>
<evidence type="ECO:0000256" key="5">
    <source>
        <dbReference type="ARBA" id="ARBA00022741"/>
    </source>
</evidence>
<dbReference type="SUPFAM" id="SSF48163">
    <property type="entry name" value="An anticodon-binding domain of class I aminoacyl-tRNA synthetases"/>
    <property type="match status" value="1"/>
</dbReference>
<evidence type="ECO:0000256" key="1">
    <source>
        <dbReference type="ARBA" id="ARBA00004496"/>
    </source>
</evidence>
<accession>I3XRP9</accession>
<dbReference type="KEGG" id="dfd:Desfe_0724"/>
<keyword evidence="7 10" id="KW-0648">Protein biosynthesis</keyword>
<dbReference type="HAMAP" id="MF_00177">
    <property type="entry name" value="Lys_tRNA_synth_class1"/>
    <property type="match status" value="1"/>
</dbReference>
<organism evidence="11 12">
    <name type="scientific">Desulfurococcus amylolyticus DSM 16532</name>
    <dbReference type="NCBI Taxonomy" id="768672"/>
    <lineage>
        <taxon>Archaea</taxon>
        <taxon>Thermoproteota</taxon>
        <taxon>Thermoprotei</taxon>
        <taxon>Desulfurococcales</taxon>
        <taxon>Desulfurococcaceae</taxon>
        <taxon>Desulfurococcus</taxon>
    </lineage>
</organism>
<dbReference type="Proteomes" id="UP000006175">
    <property type="component" value="Chromosome"/>
</dbReference>
<evidence type="ECO:0000256" key="9">
    <source>
        <dbReference type="ARBA" id="ARBA00048573"/>
    </source>
</evidence>
<dbReference type="InterPro" id="IPR014729">
    <property type="entry name" value="Rossmann-like_a/b/a_fold"/>
</dbReference>
<evidence type="ECO:0000256" key="7">
    <source>
        <dbReference type="ARBA" id="ARBA00022917"/>
    </source>
</evidence>
<comment type="similarity">
    <text evidence="2 10">Belongs to the class-I aminoacyl-tRNA synthetase family.</text>
</comment>
<dbReference type="InterPro" id="IPR008925">
    <property type="entry name" value="aa_tRNA-synth_I_cd-bd_sf"/>
</dbReference>
<evidence type="ECO:0000256" key="3">
    <source>
        <dbReference type="ARBA" id="ARBA00022490"/>
    </source>
</evidence>
<keyword evidence="4 10" id="KW-0436">Ligase</keyword>
<sequence>MIRHWIDELADNLYNALTKRGKEVYVFNGGLSVSGLQHVGRLRGEIIIAETLRRILSERGLKIKQYLTLYTQDAWKGKEQQLKQFPNPGEVARYKGNPLIRVPDPKGCHGNWVEHYWSDFGPFISEFTDGNIEVITTTDMYKDKMKQFIKLTLEKREEVRKTINKYRGRKPYPEGWIPIEPVCEKCGRIDTTEAVRLIDEDHVEYVCEHCGYKGVTEISNGKLMWRIEWVGVWWTLGVDFEPYGKDHAMPGGSRDSCVDLAVNVYGIKPPEGLPYEWVEWRTPTGQIADMGSSDFLGFTPRDWVEVAHPHIYRFIVLKTPPMKKYAVGLHEVPQYYSQYYRAERIYYGLEKAKDEEEGIILKRSYELSYPKGAPPREPPEQIPYTHLAVLAQIIPRDKWVEEGLKRLKNIGLLPAEPSRYGVQRVLETIPRAYIWAVKYGGEANVFTLNTIEEAGKKAREIPGEYRGLFIELYEGLSTLREWSEEAIKNTMVNITSSLEKNKVNDFYKYFYMLYIGKPSGPRAAPLLALMGREQALRYLEVFKYTK</sequence>
<keyword evidence="12" id="KW-1185">Reference proteome</keyword>
<dbReference type="Pfam" id="PF01921">
    <property type="entry name" value="tRNA-synt_1f"/>
    <property type="match status" value="1"/>
</dbReference>
<dbReference type="OrthoDB" id="6838at2157"/>
<dbReference type="Gene3D" id="3.40.50.620">
    <property type="entry name" value="HUPs"/>
    <property type="match status" value="1"/>
</dbReference>
<evidence type="ECO:0000256" key="8">
    <source>
        <dbReference type="ARBA" id="ARBA00023146"/>
    </source>
</evidence>